<protein>
    <submittedName>
        <fullName evidence="2">Uncharacterized protein</fullName>
    </submittedName>
</protein>
<proteinExistence type="predicted"/>
<keyword evidence="1" id="KW-0732">Signal</keyword>
<organism evidence="2 3">
    <name type="scientific">Gleimia hominis</name>
    <dbReference type="NCBI Taxonomy" id="595468"/>
    <lineage>
        <taxon>Bacteria</taxon>
        <taxon>Bacillati</taxon>
        <taxon>Actinomycetota</taxon>
        <taxon>Actinomycetes</taxon>
        <taxon>Actinomycetales</taxon>
        <taxon>Actinomycetaceae</taxon>
        <taxon>Gleimia</taxon>
    </lineage>
</organism>
<feature type="chain" id="PRO_5045882620" evidence="1">
    <location>
        <begin position="27"/>
        <end position="75"/>
    </location>
</feature>
<gene>
    <name evidence="2" type="ORF">QS713_03245</name>
</gene>
<evidence type="ECO:0000313" key="2">
    <source>
        <dbReference type="EMBL" id="MDT3767083.1"/>
    </source>
</evidence>
<dbReference type="EMBL" id="JASXSX010000001">
    <property type="protein sequence ID" value="MDT3767083.1"/>
    <property type="molecule type" value="Genomic_DNA"/>
</dbReference>
<dbReference type="RefSeq" id="WP_313272411.1">
    <property type="nucleotide sequence ID" value="NZ_JASXSX010000001.1"/>
</dbReference>
<keyword evidence="3" id="KW-1185">Reference proteome</keyword>
<sequence>MSIKKAAIVLVSGCVLAFQGTTFAVADEIPDSIEPSSVSYQQSAGTLTYVDARSMLFTPASGIGGGLTGAATFCW</sequence>
<comment type="caution">
    <text evidence="2">The sequence shown here is derived from an EMBL/GenBank/DDBJ whole genome shotgun (WGS) entry which is preliminary data.</text>
</comment>
<evidence type="ECO:0000256" key="1">
    <source>
        <dbReference type="SAM" id="SignalP"/>
    </source>
</evidence>
<reference evidence="2 3" key="1">
    <citation type="submission" date="2023-06" db="EMBL/GenBank/DDBJ databases">
        <title>Draft genome sequence of Gleimia hominis type strain CCUG 57540T.</title>
        <authorList>
            <person name="Salva-Serra F."/>
            <person name="Cardew S."/>
            <person name="Jensie Markopoulos S."/>
            <person name="Ohlen M."/>
            <person name="Inganas E."/>
            <person name="Svensson-Stadler L."/>
            <person name="Moore E.R.B."/>
        </authorList>
    </citation>
    <scope>NUCLEOTIDE SEQUENCE [LARGE SCALE GENOMIC DNA]</scope>
    <source>
        <strain evidence="2 3">CCUG 57540</strain>
    </source>
</reference>
<name>A0ABU3I9N1_9ACTO</name>
<accession>A0ABU3I9N1</accession>
<evidence type="ECO:0000313" key="3">
    <source>
        <dbReference type="Proteomes" id="UP001247542"/>
    </source>
</evidence>
<dbReference type="Proteomes" id="UP001247542">
    <property type="component" value="Unassembled WGS sequence"/>
</dbReference>
<feature type="signal peptide" evidence="1">
    <location>
        <begin position="1"/>
        <end position="26"/>
    </location>
</feature>